<dbReference type="EMBL" id="ML220117">
    <property type="protein sequence ID" value="TGZ81880.1"/>
    <property type="molecule type" value="Genomic_DNA"/>
</dbReference>
<dbReference type="InterPro" id="IPR029052">
    <property type="entry name" value="Metallo-depent_PP-like"/>
</dbReference>
<dbReference type="GO" id="GO:0016020">
    <property type="term" value="C:membrane"/>
    <property type="evidence" value="ECO:0007669"/>
    <property type="project" value="TreeGrafter"/>
</dbReference>
<name>A0A4S2MYR8_9PEZI</name>
<feature type="region of interest" description="Disordered" evidence="1">
    <location>
        <begin position="598"/>
        <end position="633"/>
    </location>
</feature>
<dbReference type="Gene3D" id="3.60.21.70">
    <property type="entry name" value="PhoD-like phosphatase"/>
    <property type="match status" value="1"/>
</dbReference>
<accession>A0A4S2MYR8</accession>
<sequence length="697" mass="79250">MSYLRAIPPRKVPDRKQFSPSLGIRCGPLLRYTGLRHNNSNSLSERETWRGSIMIVTIDGSSNYSRPPSARIFRVDPATGTIIGDPSVAVSHGKRNSKSGHRSRKQSRSGERVGKYREVEGFKLHSQRGHTFWRFIIEIDLVESEAKIGYRINKGPPTYFWVPARNQPMNIMFHSCNGFTMGTNPTEFSGADPLWDDVLVKHKEKPFHVMLGGGDQVYNDSIAKQTKHFQAWLNIKIPFQKSGTEFSTEMAYELEEYYFERYSYWFAQGSFGVANAQIPMVNIWDDHDIIDGFGSYPNHFNRCPVFTGLGAVAFKYYMLFQHQSTLDEKEQHEPSWLMGSGPGPYIAERSRSVFMFLGRPIAFLGIDCRTERMKDIIIAPHTYERIFARLKKEIVPGETKHLIVLCGVPLAYPRLVWLENLLTSKIMDPVKALARRGILGSFVNNFDGGVELLDDLDDHWTAKNHKIERNHFIQKLQRFAAETSVRVTILSGDVHLSGIGQFMSNPRLNIPKIKDYRYIANVISSAIVNGPPPNAMADLLNKRNKVHHLDLETDEDMFPLFLRDVDNSTRSNKRLMPRRNYCTISMFDLQNPSAASLDMGRARKSTFRRPKKQASPKSAKSATNLPQNATLDGVSDSKEAAGLSELMKDSLHVTIRVEVDQKDPSRGTKPYRFLIPALDVNEELTAEKQERDMAKSI</sequence>
<dbReference type="InParanoid" id="A0A4S2MYR8"/>
<feature type="domain" description="PhoD-like phosphatase" evidence="2">
    <location>
        <begin position="431"/>
        <end position="593"/>
    </location>
</feature>
<dbReference type="FunCoup" id="A0A4S2MYR8">
    <property type="interactions" value="75"/>
</dbReference>
<dbReference type="AlphaFoldDB" id="A0A4S2MYR8"/>
<dbReference type="Pfam" id="PF19050">
    <property type="entry name" value="PhoD_2"/>
    <property type="match status" value="2"/>
</dbReference>
<reference evidence="3 4" key="1">
    <citation type="submission" date="2019-04" db="EMBL/GenBank/DDBJ databases">
        <title>Comparative genomics and transcriptomics to analyze fruiting body development in filamentous ascomycetes.</title>
        <authorList>
            <consortium name="DOE Joint Genome Institute"/>
            <person name="Lutkenhaus R."/>
            <person name="Traeger S."/>
            <person name="Breuer J."/>
            <person name="Kuo A."/>
            <person name="Lipzen A."/>
            <person name="Pangilinan J."/>
            <person name="Dilworth D."/>
            <person name="Sandor L."/>
            <person name="Poggeler S."/>
            <person name="Barry K."/>
            <person name="Grigoriev I.V."/>
            <person name="Nowrousian M."/>
        </authorList>
    </citation>
    <scope>NUCLEOTIDE SEQUENCE [LARGE SCALE GENOMIC DNA]</scope>
    <source>
        <strain evidence="3 4">CBS 389.68</strain>
    </source>
</reference>
<dbReference type="InterPro" id="IPR038607">
    <property type="entry name" value="PhoD-like_sf"/>
</dbReference>
<dbReference type="STRING" id="341454.A0A4S2MYR8"/>
<dbReference type="InterPro" id="IPR043904">
    <property type="entry name" value="PhoD_2-like"/>
</dbReference>
<dbReference type="CDD" id="cd07389">
    <property type="entry name" value="MPP_PhoD"/>
    <property type="match status" value="1"/>
</dbReference>
<organism evidence="3 4">
    <name type="scientific">Ascodesmis nigricans</name>
    <dbReference type="NCBI Taxonomy" id="341454"/>
    <lineage>
        <taxon>Eukaryota</taxon>
        <taxon>Fungi</taxon>
        <taxon>Dikarya</taxon>
        <taxon>Ascomycota</taxon>
        <taxon>Pezizomycotina</taxon>
        <taxon>Pezizomycetes</taxon>
        <taxon>Pezizales</taxon>
        <taxon>Ascodesmidaceae</taxon>
        <taxon>Ascodesmis</taxon>
    </lineage>
</organism>
<feature type="compositionally biased region" description="Basic residues" evidence="1">
    <location>
        <begin position="602"/>
        <end position="614"/>
    </location>
</feature>
<evidence type="ECO:0000313" key="4">
    <source>
        <dbReference type="Proteomes" id="UP000298138"/>
    </source>
</evidence>
<proteinExistence type="predicted"/>
<keyword evidence="4" id="KW-1185">Reference proteome</keyword>
<feature type="compositionally biased region" description="Basic residues" evidence="1">
    <location>
        <begin position="92"/>
        <end position="107"/>
    </location>
</feature>
<dbReference type="PANTHER" id="PTHR46689:SF1">
    <property type="entry name" value="PHOD-LIKE PHOSPHATASE DOMAIN-CONTAINING PROTEIN"/>
    <property type="match status" value="1"/>
</dbReference>
<feature type="region of interest" description="Disordered" evidence="1">
    <location>
        <begin position="84"/>
        <end position="113"/>
    </location>
</feature>
<protein>
    <recommendedName>
        <fullName evidence="2">PhoD-like phosphatase domain-containing protein</fullName>
    </recommendedName>
</protein>
<dbReference type="OrthoDB" id="9999821at2759"/>
<dbReference type="SUPFAM" id="SSF56300">
    <property type="entry name" value="Metallo-dependent phosphatases"/>
    <property type="match status" value="1"/>
</dbReference>
<dbReference type="InterPro" id="IPR018946">
    <property type="entry name" value="PhoD-like_MPP"/>
</dbReference>
<dbReference type="PANTHER" id="PTHR46689">
    <property type="entry name" value="MEMBRANE PROTEIN, PUTATIVE-RELATED"/>
    <property type="match status" value="1"/>
</dbReference>
<evidence type="ECO:0000259" key="2">
    <source>
        <dbReference type="Pfam" id="PF19050"/>
    </source>
</evidence>
<evidence type="ECO:0000313" key="3">
    <source>
        <dbReference type="EMBL" id="TGZ81880.1"/>
    </source>
</evidence>
<feature type="domain" description="PhoD-like phosphatase" evidence="2">
    <location>
        <begin position="168"/>
        <end position="422"/>
    </location>
</feature>
<dbReference type="Proteomes" id="UP000298138">
    <property type="component" value="Unassembled WGS sequence"/>
</dbReference>
<gene>
    <name evidence="3" type="ORF">EX30DRAFT_305706</name>
</gene>
<evidence type="ECO:0000256" key="1">
    <source>
        <dbReference type="SAM" id="MobiDB-lite"/>
    </source>
</evidence>